<sequence length="241" mass="27307">MAGRPLGAARRNQVGVLRRASTRTHVYTVLRRAIVSLELPPGQALSENELAARYSVSRTPVREALIRLADDGLVEVVPQLGTFVSRISVRDVVEVQFIRETLERASLPHAIKRVSAADEKRLRRLLDEQEEAELEGDLQHWFTTDESIHRSLLEIGGHPKIWPIVSSAKAHLDRVRMLTLPDPGLLHELHSQHRDIVESVIAKDRRQADQILRRHLRLAVDLLEALEAEHPDYFLLDADDA</sequence>
<dbReference type="InterPro" id="IPR036390">
    <property type="entry name" value="WH_DNA-bd_sf"/>
</dbReference>
<dbReference type="InterPro" id="IPR011711">
    <property type="entry name" value="GntR_C"/>
</dbReference>
<evidence type="ECO:0000313" key="6">
    <source>
        <dbReference type="Proteomes" id="UP000294739"/>
    </source>
</evidence>
<feature type="domain" description="HTH gntR-type" evidence="4">
    <location>
        <begin position="20"/>
        <end position="87"/>
    </location>
</feature>
<evidence type="ECO:0000259" key="4">
    <source>
        <dbReference type="PROSITE" id="PS50949"/>
    </source>
</evidence>
<dbReference type="PRINTS" id="PR00035">
    <property type="entry name" value="HTHGNTR"/>
</dbReference>
<dbReference type="GO" id="GO:0003700">
    <property type="term" value="F:DNA-binding transcription factor activity"/>
    <property type="evidence" value="ECO:0007669"/>
    <property type="project" value="InterPro"/>
</dbReference>
<protein>
    <submittedName>
        <fullName evidence="5">GntR family transcriptional regulator</fullName>
    </submittedName>
</protein>
<dbReference type="PANTHER" id="PTHR43537:SF45">
    <property type="entry name" value="GNTR FAMILY REGULATORY PROTEIN"/>
    <property type="match status" value="1"/>
</dbReference>
<keyword evidence="2" id="KW-0238">DNA-binding</keyword>
<dbReference type="InterPro" id="IPR036388">
    <property type="entry name" value="WH-like_DNA-bd_sf"/>
</dbReference>
<dbReference type="PROSITE" id="PS50949">
    <property type="entry name" value="HTH_GNTR"/>
    <property type="match status" value="1"/>
</dbReference>
<dbReference type="OrthoDB" id="3267569at2"/>
<dbReference type="Pfam" id="PF00392">
    <property type="entry name" value="GntR"/>
    <property type="match status" value="1"/>
</dbReference>
<dbReference type="GO" id="GO:0003677">
    <property type="term" value="F:DNA binding"/>
    <property type="evidence" value="ECO:0007669"/>
    <property type="project" value="UniProtKB-KW"/>
</dbReference>
<dbReference type="Gene3D" id="1.10.10.10">
    <property type="entry name" value="Winged helix-like DNA-binding domain superfamily/Winged helix DNA-binding domain"/>
    <property type="match status" value="1"/>
</dbReference>
<dbReference type="SUPFAM" id="SSF48008">
    <property type="entry name" value="GntR ligand-binding domain-like"/>
    <property type="match status" value="1"/>
</dbReference>
<dbReference type="EMBL" id="SMKZ01000016">
    <property type="protein sequence ID" value="TDE09917.1"/>
    <property type="molecule type" value="Genomic_DNA"/>
</dbReference>
<dbReference type="CDD" id="cd07377">
    <property type="entry name" value="WHTH_GntR"/>
    <property type="match status" value="1"/>
</dbReference>
<keyword evidence="6" id="KW-1185">Reference proteome</keyword>
<accession>A0A4R5DAP8</accession>
<evidence type="ECO:0000256" key="3">
    <source>
        <dbReference type="ARBA" id="ARBA00023163"/>
    </source>
</evidence>
<keyword evidence="1" id="KW-0805">Transcription regulation</keyword>
<dbReference type="Proteomes" id="UP000294739">
    <property type="component" value="Unassembled WGS sequence"/>
</dbReference>
<dbReference type="SMART" id="SM00345">
    <property type="entry name" value="HTH_GNTR"/>
    <property type="match status" value="1"/>
</dbReference>
<evidence type="ECO:0000256" key="2">
    <source>
        <dbReference type="ARBA" id="ARBA00023125"/>
    </source>
</evidence>
<dbReference type="Gene3D" id="1.20.120.530">
    <property type="entry name" value="GntR ligand-binding domain-like"/>
    <property type="match status" value="1"/>
</dbReference>
<dbReference type="InParanoid" id="A0A4R5DAP8"/>
<proteinExistence type="predicted"/>
<dbReference type="AlphaFoldDB" id="A0A4R5DAP8"/>
<dbReference type="SMART" id="SM00895">
    <property type="entry name" value="FCD"/>
    <property type="match status" value="1"/>
</dbReference>
<evidence type="ECO:0000313" key="5">
    <source>
        <dbReference type="EMBL" id="TDE09917.1"/>
    </source>
</evidence>
<dbReference type="PANTHER" id="PTHR43537">
    <property type="entry name" value="TRANSCRIPTIONAL REGULATOR, GNTR FAMILY"/>
    <property type="match status" value="1"/>
</dbReference>
<dbReference type="RefSeq" id="WP_131895154.1">
    <property type="nucleotide sequence ID" value="NZ_SMKZ01000016.1"/>
</dbReference>
<organism evidence="5 6">
    <name type="scientific">Jiangella asiatica</name>
    <dbReference type="NCBI Taxonomy" id="2530372"/>
    <lineage>
        <taxon>Bacteria</taxon>
        <taxon>Bacillati</taxon>
        <taxon>Actinomycetota</taxon>
        <taxon>Actinomycetes</taxon>
        <taxon>Jiangellales</taxon>
        <taxon>Jiangellaceae</taxon>
        <taxon>Jiangella</taxon>
    </lineage>
</organism>
<gene>
    <name evidence="5" type="ORF">E1269_13160</name>
</gene>
<keyword evidence="3" id="KW-0804">Transcription</keyword>
<dbReference type="InterPro" id="IPR008920">
    <property type="entry name" value="TF_FadR/GntR_C"/>
</dbReference>
<dbReference type="InterPro" id="IPR000524">
    <property type="entry name" value="Tscrpt_reg_HTH_GntR"/>
</dbReference>
<reference evidence="5 6" key="1">
    <citation type="submission" date="2019-03" db="EMBL/GenBank/DDBJ databases">
        <title>Draft genome sequences of novel Actinobacteria.</title>
        <authorList>
            <person name="Sahin N."/>
            <person name="Ay H."/>
            <person name="Saygin H."/>
        </authorList>
    </citation>
    <scope>NUCLEOTIDE SEQUENCE [LARGE SCALE GENOMIC DNA]</scope>
    <source>
        <strain evidence="5 6">5K138</strain>
    </source>
</reference>
<dbReference type="Pfam" id="PF07729">
    <property type="entry name" value="FCD"/>
    <property type="match status" value="1"/>
</dbReference>
<name>A0A4R5DAP8_9ACTN</name>
<evidence type="ECO:0000256" key="1">
    <source>
        <dbReference type="ARBA" id="ARBA00023015"/>
    </source>
</evidence>
<comment type="caution">
    <text evidence="5">The sequence shown here is derived from an EMBL/GenBank/DDBJ whole genome shotgun (WGS) entry which is preliminary data.</text>
</comment>
<dbReference type="SUPFAM" id="SSF46785">
    <property type="entry name" value="Winged helix' DNA-binding domain"/>
    <property type="match status" value="1"/>
</dbReference>